<proteinExistence type="predicted"/>
<dbReference type="PROSITE" id="PS51266">
    <property type="entry name" value="ZF_CHY"/>
    <property type="match status" value="1"/>
</dbReference>
<dbReference type="InterPro" id="IPR013083">
    <property type="entry name" value="Znf_RING/FYVE/PHD"/>
</dbReference>
<dbReference type="EMBL" id="CM035412">
    <property type="protein sequence ID" value="KAH7433818.1"/>
    <property type="molecule type" value="Genomic_DNA"/>
</dbReference>
<gene>
    <name evidence="8" type="ORF">KP509_07G088000</name>
</gene>
<dbReference type="Gene3D" id="3.30.40.10">
    <property type="entry name" value="Zinc/RING finger domain, C3HC4 (zinc finger)"/>
    <property type="match status" value="1"/>
</dbReference>
<dbReference type="CDD" id="cd16464">
    <property type="entry name" value="RING-H2_Pirh2-like"/>
    <property type="match status" value="1"/>
</dbReference>
<name>A0A8T2UNG9_CERRI</name>
<organism evidence="8 9">
    <name type="scientific">Ceratopteris richardii</name>
    <name type="common">Triangle waterfern</name>
    <dbReference type="NCBI Taxonomy" id="49495"/>
    <lineage>
        <taxon>Eukaryota</taxon>
        <taxon>Viridiplantae</taxon>
        <taxon>Streptophyta</taxon>
        <taxon>Embryophyta</taxon>
        <taxon>Tracheophyta</taxon>
        <taxon>Polypodiopsida</taxon>
        <taxon>Polypodiidae</taxon>
        <taxon>Polypodiales</taxon>
        <taxon>Pteridineae</taxon>
        <taxon>Pteridaceae</taxon>
        <taxon>Parkerioideae</taxon>
        <taxon>Ceratopteris</taxon>
    </lineage>
</organism>
<dbReference type="SUPFAM" id="SSF161219">
    <property type="entry name" value="CHY zinc finger-like"/>
    <property type="match status" value="1"/>
</dbReference>
<dbReference type="SMART" id="SM00184">
    <property type="entry name" value="RING"/>
    <property type="match status" value="1"/>
</dbReference>
<dbReference type="OrthoDB" id="411372at2759"/>
<dbReference type="GO" id="GO:0016567">
    <property type="term" value="P:protein ubiquitination"/>
    <property type="evidence" value="ECO:0007669"/>
    <property type="project" value="TreeGrafter"/>
</dbReference>
<keyword evidence="2 4" id="KW-0863">Zinc-finger</keyword>
<dbReference type="InterPro" id="IPR001841">
    <property type="entry name" value="Znf_RING"/>
</dbReference>
<dbReference type="PROSITE" id="PS51270">
    <property type="entry name" value="ZF_CTCHY"/>
    <property type="match status" value="1"/>
</dbReference>
<evidence type="ECO:0000256" key="3">
    <source>
        <dbReference type="ARBA" id="ARBA00022833"/>
    </source>
</evidence>
<evidence type="ECO:0000259" key="5">
    <source>
        <dbReference type="PROSITE" id="PS50089"/>
    </source>
</evidence>
<dbReference type="Pfam" id="PF05495">
    <property type="entry name" value="zf-CHY"/>
    <property type="match status" value="1"/>
</dbReference>
<dbReference type="InterPro" id="IPR037274">
    <property type="entry name" value="Znf_CHY_sf"/>
</dbReference>
<accession>A0A8T2UNG9</accession>
<dbReference type="Pfam" id="PF13639">
    <property type="entry name" value="zf-RING_2"/>
    <property type="match status" value="1"/>
</dbReference>
<dbReference type="OMA" id="CENCGVN"/>
<dbReference type="GO" id="GO:0005634">
    <property type="term" value="C:nucleus"/>
    <property type="evidence" value="ECO:0007669"/>
    <property type="project" value="TreeGrafter"/>
</dbReference>
<dbReference type="Gene3D" id="2.20.28.10">
    <property type="match status" value="1"/>
</dbReference>
<dbReference type="GO" id="GO:0008270">
    <property type="term" value="F:zinc ion binding"/>
    <property type="evidence" value="ECO:0007669"/>
    <property type="project" value="UniProtKB-KW"/>
</dbReference>
<evidence type="ECO:0000256" key="2">
    <source>
        <dbReference type="ARBA" id="ARBA00022771"/>
    </source>
</evidence>
<dbReference type="GO" id="GO:0006511">
    <property type="term" value="P:ubiquitin-dependent protein catabolic process"/>
    <property type="evidence" value="ECO:0007669"/>
    <property type="project" value="TreeGrafter"/>
</dbReference>
<evidence type="ECO:0000256" key="4">
    <source>
        <dbReference type="PROSITE-ProRule" id="PRU00601"/>
    </source>
</evidence>
<evidence type="ECO:0000256" key="1">
    <source>
        <dbReference type="ARBA" id="ARBA00022723"/>
    </source>
</evidence>
<dbReference type="Proteomes" id="UP000825935">
    <property type="component" value="Chromosome 7"/>
</dbReference>
<dbReference type="EMBL" id="CM035412">
    <property type="protein sequence ID" value="KAH7433819.1"/>
    <property type="molecule type" value="Genomic_DNA"/>
</dbReference>
<dbReference type="InterPro" id="IPR039512">
    <property type="entry name" value="RCHY1_zinc-ribbon"/>
</dbReference>
<evidence type="ECO:0000259" key="7">
    <source>
        <dbReference type="PROSITE" id="PS51270"/>
    </source>
</evidence>
<dbReference type="InterPro" id="IPR037275">
    <property type="entry name" value="Znf_CTCHY_sf"/>
</dbReference>
<dbReference type="Pfam" id="PF14599">
    <property type="entry name" value="zinc_ribbon_6"/>
    <property type="match status" value="1"/>
</dbReference>
<evidence type="ECO:0000313" key="8">
    <source>
        <dbReference type="EMBL" id="KAH7433819.1"/>
    </source>
</evidence>
<reference evidence="8" key="1">
    <citation type="submission" date="2021-08" db="EMBL/GenBank/DDBJ databases">
        <title>WGS assembly of Ceratopteris richardii.</title>
        <authorList>
            <person name="Marchant D.B."/>
            <person name="Chen G."/>
            <person name="Jenkins J."/>
            <person name="Shu S."/>
            <person name="Leebens-Mack J."/>
            <person name="Grimwood J."/>
            <person name="Schmutz J."/>
            <person name="Soltis P."/>
            <person name="Soltis D."/>
            <person name="Chen Z.-H."/>
        </authorList>
    </citation>
    <scope>NUCLEOTIDE SEQUENCE</scope>
    <source>
        <strain evidence="8">Whitten #5841</strain>
        <tissue evidence="8">Leaf</tissue>
    </source>
</reference>
<dbReference type="GO" id="GO:0061630">
    <property type="term" value="F:ubiquitin protein ligase activity"/>
    <property type="evidence" value="ECO:0007669"/>
    <property type="project" value="TreeGrafter"/>
</dbReference>
<dbReference type="SUPFAM" id="SSF57850">
    <property type="entry name" value="RING/U-box"/>
    <property type="match status" value="1"/>
</dbReference>
<dbReference type="InterPro" id="IPR008913">
    <property type="entry name" value="Znf_CHY"/>
</dbReference>
<evidence type="ECO:0000313" key="9">
    <source>
        <dbReference type="Proteomes" id="UP000825935"/>
    </source>
</evidence>
<feature type="domain" description="RING-type" evidence="5">
    <location>
        <begin position="177"/>
        <end position="220"/>
    </location>
</feature>
<dbReference type="PANTHER" id="PTHR21319:SF53">
    <property type="entry name" value="RING FINGER AND CHY ZINC FINGER DOMAIN-CONTAINING PROTEIN 1"/>
    <property type="match status" value="1"/>
</dbReference>
<dbReference type="SUPFAM" id="SSF161245">
    <property type="entry name" value="Zinc hairpin stack"/>
    <property type="match status" value="1"/>
</dbReference>
<keyword evidence="3" id="KW-0862">Zinc</keyword>
<dbReference type="PANTHER" id="PTHR21319">
    <property type="entry name" value="RING FINGER AND CHY ZINC FINGER DOMAIN-CONTAINING PROTEIN 1"/>
    <property type="match status" value="1"/>
</dbReference>
<evidence type="ECO:0000259" key="6">
    <source>
        <dbReference type="PROSITE" id="PS51266"/>
    </source>
</evidence>
<comment type="caution">
    <text evidence="8">The sequence shown here is derived from an EMBL/GenBank/DDBJ whole genome shotgun (WGS) entry which is preliminary data.</text>
</comment>
<feature type="domain" description="CHY-type" evidence="6">
    <location>
        <begin position="35"/>
        <end position="110"/>
    </location>
</feature>
<sequence length="302" mass="34910">MDGLDRHDLLMDSDERKLQDGIFVNSSSLDVLRGRGRMEHGCPHYRRRCKIRAPCCDKVFDCRHCHNEAMAKEGNDLQFHEVPRHMVEEVICALCKTEQRVKQICEKCAVCMGEYFCEKCKFFDDDVSKGQFHCDACGICRVGGSDNFFHCERCGCCYAKSLQNGHSCVENSTQQNCPVCFEYLFDSVKDISVLRCGHTMHLQCLREMHRHSRYTCPTCSKSVCDMSKMWEQLDREIAATPMPETYQDKKVWILCNDCGVDSEVQFHIIAQKCHHCCSYNTRQIKGQISQFFSKCSIWPPAR</sequence>
<keyword evidence="9" id="KW-1185">Reference proteome</keyword>
<keyword evidence="1" id="KW-0479">Metal-binding</keyword>
<protein>
    <submittedName>
        <fullName evidence="8">Uncharacterized protein</fullName>
    </submittedName>
</protein>
<dbReference type="PROSITE" id="PS50089">
    <property type="entry name" value="ZF_RING_2"/>
    <property type="match status" value="1"/>
</dbReference>
<dbReference type="InterPro" id="IPR017921">
    <property type="entry name" value="Znf_CTCHY"/>
</dbReference>
<feature type="domain" description="CTCHY-type" evidence="7">
    <location>
        <begin position="112"/>
        <end position="176"/>
    </location>
</feature>
<dbReference type="AlphaFoldDB" id="A0A8T2UNG9"/>